<reference evidence="2 3" key="1">
    <citation type="submission" date="2024-07" db="EMBL/GenBank/DDBJ databases">
        <title>Section-level genome sequencing and comparative genomics of Aspergillus sections Usti and Cavernicolus.</title>
        <authorList>
            <consortium name="Lawrence Berkeley National Laboratory"/>
            <person name="Nybo J.L."/>
            <person name="Vesth T.C."/>
            <person name="Theobald S."/>
            <person name="Frisvad J.C."/>
            <person name="Larsen T.O."/>
            <person name="Kjaerboelling I."/>
            <person name="Rothschild-Mancinelli K."/>
            <person name="Lyhne E.K."/>
            <person name="Kogle M.E."/>
            <person name="Barry K."/>
            <person name="Clum A."/>
            <person name="Na H."/>
            <person name="Ledsgaard L."/>
            <person name="Lin J."/>
            <person name="Lipzen A."/>
            <person name="Kuo A."/>
            <person name="Riley R."/>
            <person name="Mondo S."/>
            <person name="LaButti K."/>
            <person name="Haridas S."/>
            <person name="Pangalinan J."/>
            <person name="Salamov A.A."/>
            <person name="Simmons B.A."/>
            <person name="Magnuson J.K."/>
            <person name="Chen J."/>
            <person name="Drula E."/>
            <person name="Henrissat B."/>
            <person name="Wiebenga A."/>
            <person name="Lubbers R.J."/>
            <person name="Gomes A.C."/>
            <person name="Macurrencykelacurrency M.R."/>
            <person name="Stajich J."/>
            <person name="Grigoriev I.V."/>
            <person name="Mortensen U.H."/>
            <person name="De vries R.P."/>
            <person name="Baker S.E."/>
            <person name="Andersen M.R."/>
        </authorList>
    </citation>
    <scope>NUCLEOTIDE SEQUENCE [LARGE SCALE GENOMIC DNA]</scope>
    <source>
        <strain evidence="2 3">CBS 756.74</strain>
    </source>
</reference>
<name>A0ABR4LAB1_9EURO</name>
<dbReference type="EMBL" id="JBFXLR010000001">
    <property type="protein sequence ID" value="KAL2861470.1"/>
    <property type="molecule type" value="Genomic_DNA"/>
</dbReference>
<feature type="compositionally biased region" description="Basic and acidic residues" evidence="1">
    <location>
        <begin position="220"/>
        <end position="229"/>
    </location>
</feature>
<sequence length="412" mass="44950">MSQFRISQRSQDSITLGRFQLAKFSYAINSKTNKGPFSWSHVYGDSELVGVFRRDVTPSPEKIMFKITGKDSTLEELNLTELAKELENQLQGNAKPSTVSLVVRRPCLAVKYPLSSDRAYRFQIMFSSDRDYSAALSILREMKCLFFEMNATPGRQGSRLGSSHLSFRNGPSCSPGNFTPSIRMARSIVPNPGRNTISDRSLACSSAGSATLAGSSRGFDTLDSKDEPHNATSPSPVATERTKPLLNESEEPLFRPLKGIAHRDVEDVDLPPKRTLPWEGQAPRKARKTEKPASPMPSEASRTGIRGPKSSPRATKSQCGPPRRQATPPAPSASIKEPTTRAMSASVGTQTTIESPNASDSTAAALTQFLSYPPSERDAKLEETFCSLLNDNAFMQLCIAVEGAWTRVAVGK</sequence>
<accession>A0ABR4LAB1</accession>
<evidence type="ECO:0000256" key="1">
    <source>
        <dbReference type="SAM" id="MobiDB-lite"/>
    </source>
</evidence>
<organism evidence="2 3">
    <name type="scientific">Aspergillus pseudodeflectus</name>
    <dbReference type="NCBI Taxonomy" id="176178"/>
    <lineage>
        <taxon>Eukaryota</taxon>
        <taxon>Fungi</taxon>
        <taxon>Dikarya</taxon>
        <taxon>Ascomycota</taxon>
        <taxon>Pezizomycotina</taxon>
        <taxon>Eurotiomycetes</taxon>
        <taxon>Eurotiomycetidae</taxon>
        <taxon>Eurotiales</taxon>
        <taxon>Aspergillaceae</taxon>
        <taxon>Aspergillus</taxon>
        <taxon>Aspergillus subgen. Nidulantes</taxon>
    </lineage>
</organism>
<dbReference type="RefSeq" id="XP_070905560.1">
    <property type="nucleotide sequence ID" value="XM_071043853.1"/>
</dbReference>
<dbReference type="Proteomes" id="UP001610444">
    <property type="component" value="Unassembled WGS sequence"/>
</dbReference>
<proteinExistence type="predicted"/>
<keyword evidence="3" id="KW-1185">Reference proteome</keyword>
<dbReference type="GeneID" id="98159017"/>
<evidence type="ECO:0000313" key="3">
    <source>
        <dbReference type="Proteomes" id="UP001610444"/>
    </source>
</evidence>
<comment type="caution">
    <text evidence="2">The sequence shown here is derived from an EMBL/GenBank/DDBJ whole genome shotgun (WGS) entry which is preliminary data.</text>
</comment>
<dbReference type="InterPro" id="IPR004354">
    <property type="entry name" value="Meiotic_Rec114"/>
</dbReference>
<evidence type="ECO:0000313" key="2">
    <source>
        <dbReference type="EMBL" id="KAL2861470.1"/>
    </source>
</evidence>
<dbReference type="Pfam" id="PF03525">
    <property type="entry name" value="Meiotic_rec114"/>
    <property type="match status" value="1"/>
</dbReference>
<feature type="region of interest" description="Disordered" evidence="1">
    <location>
        <begin position="209"/>
        <end position="360"/>
    </location>
</feature>
<protein>
    <submittedName>
        <fullName evidence="2">Uncharacterized protein</fullName>
    </submittedName>
</protein>
<feature type="compositionally biased region" description="Polar residues" evidence="1">
    <location>
        <begin position="341"/>
        <end position="360"/>
    </location>
</feature>
<gene>
    <name evidence="2" type="ORF">BJX68DRAFT_260291</name>
</gene>